<dbReference type="InterPro" id="IPR031481">
    <property type="entry name" value="Glyco_tran_10_N"/>
</dbReference>
<keyword evidence="9 12" id="KW-0333">Golgi apparatus</keyword>
<dbReference type="SUPFAM" id="SSF53756">
    <property type="entry name" value="UDP-Glycosyltransferase/glycogen phosphorylase"/>
    <property type="match status" value="1"/>
</dbReference>
<keyword evidence="7" id="KW-0735">Signal-anchor</keyword>
<dbReference type="InterPro" id="IPR001503">
    <property type="entry name" value="Glyco_trans_10"/>
</dbReference>
<dbReference type="PANTHER" id="PTHR48438:SF1">
    <property type="entry name" value="ALPHA-(1,3)-FUCOSYLTRANSFERASE C-RELATED"/>
    <property type="match status" value="1"/>
</dbReference>
<sequence length="367" mass="42999">MCLIIFLNVQTLQKLSLNDSCFIIPENDQFVKTIEPTNTTTKTQFNITKFKTILMWSNWDSSLADQILVNTQCSITSCLFTSDVTLLNQSDIIVIYIDTSTNFPTDRHPHQRFVFFNLEPPSYSSIAKISDHRVRYGYFNWTMTYRWDSDIVHRADYGFITKKSLEVAQKAKHARAIKMLIKGKKKMVAWFVSNCVTTIHREDYVQQLTQYVEVDIFGSCTMRNCSSMCYEMLRHDYKFYLAFENSWCTDYVTEKFYRSLKYDTVPIAMGGAEYNRYAPPNSFINAMDFATPKKLAEYLSLLNGSETLYAKYFNWKNNYEIAIPYNSGLCDLCRMAHNEGLPPKVYWDIKSWWFDKANCQNDSAYLR</sequence>
<evidence type="ECO:0000256" key="7">
    <source>
        <dbReference type="ARBA" id="ARBA00022968"/>
    </source>
</evidence>
<evidence type="ECO:0000256" key="8">
    <source>
        <dbReference type="ARBA" id="ARBA00022989"/>
    </source>
</evidence>
<feature type="domain" description="Fucosyltransferase C-terminal" evidence="13">
    <location>
        <begin position="182"/>
        <end position="352"/>
    </location>
</feature>
<evidence type="ECO:0000259" key="14">
    <source>
        <dbReference type="Pfam" id="PF17039"/>
    </source>
</evidence>
<keyword evidence="5 12" id="KW-0808">Transferase</keyword>
<protein>
    <recommendedName>
        <fullName evidence="12">Fucosyltransferase</fullName>
        <ecNumber evidence="12">2.4.1.-</ecNumber>
    </recommendedName>
</protein>
<dbReference type="GO" id="GO:0032580">
    <property type="term" value="C:Golgi cisterna membrane"/>
    <property type="evidence" value="ECO:0007669"/>
    <property type="project" value="UniProtKB-SubCell"/>
</dbReference>
<gene>
    <name evidence="15" type="ORF">APZ42_025416</name>
</gene>
<evidence type="ECO:0000256" key="5">
    <source>
        <dbReference type="ARBA" id="ARBA00022679"/>
    </source>
</evidence>
<evidence type="ECO:0000256" key="9">
    <source>
        <dbReference type="ARBA" id="ARBA00023034"/>
    </source>
</evidence>
<dbReference type="PANTHER" id="PTHR48438">
    <property type="entry name" value="ALPHA-(1,3)-FUCOSYLTRANSFERASE C-RELATED"/>
    <property type="match status" value="1"/>
</dbReference>
<comment type="pathway">
    <text evidence="2">Protein modification; protein glycosylation.</text>
</comment>
<dbReference type="Proteomes" id="UP000076858">
    <property type="component" value="Unassembled WGS sequence"/>
</dbReference>
<dbReference type="UniPathway" id="UPA00378"/>
<name>A0A164T3Y8_9CRUS</name>
<evidence type="ECO:0000256" key="2">
    <source>
        <dbReference type="ARBA" id="ARBA00004922"/>
    </source>
</evidence>
<keyword evidence="16" id="KW-1185">Reference proteome</keyword>
<accession>A0A164T3Y8</accession>
<keyword evidence="11" id="KW-0325">Glycoprotein</keyword>
<evidence type="ECO:0000256" key="3">
    <source>
        <dbReference type="ARBA" id="ARBA00008919"/>
    </source>
</evidence>
<keyword evidence="6 12" id="KW-0812">Transmembrane</keyword>
<dbReference type="InterPro" id="IPR038577">
    <property type="entry name" value="GT10-like_C_sf"/>
</dbReference>
<evidence type="ECO:0000313" key="16">
    <source>
        <dbReference type="Proteomes" id="UP000076858"/>
    </source>
</evidence>
<feature type="domain" description="Fucosyltransferase N-terminal" evidence="14">
    <location>
        <begin position="51"/>
        <end position="153"/>
    </location>
</feature>
<dbReference type="Pfam" id="PF00852">
    <property type="entry name" value="Glyco_transf_10"/>
    <property type="match status" value="1"/>
</dbReference>
<dbReference type="STRING" id="35525.A0A164T3Y8"/>
<dbReference type="EC" id="2.4.1.-" evidence="12"/>
<proteinExistence type="inferred from homology"/>
<dbReference type="FunFam" id="3.40.50.11660:FF:000004">
    <property type="entry name" value="Glycoprotein 3-alpha-L-fucosyltransferase A"/>
    <property type="match status" value="1"/>
</dbReference>
<evidence type="ECO:0000313" key="15">
    <source>
        <dbReference type="EMBL" id="KZS10179.1"/>
    </source>
</evidence>
<reference evidence="15 16" key="1">
    <citation type="submission" date="2016-03" db="EMBL/GenBank/DDBJ databases">
        <title>EvidentialGene: Evidence-directed Construction of Genes on Genomes.</title>
        <authorList>
            <person name="Gilbert D.G."/>
            <person name="Choi J.-H."/>
            <person name="Mockaitis K."/>
            <person name="Colbourne J."/>
            <person name="Pfrender M."/>
        </authorList>
    </citation>
    <scope>NUCLEOTIDE SEQUENCE [LARGE SCALE GENOMIC DNA]</scope>
    <source>
        <strain evidence="15 16">Xinb3</strain>
        <tissue evidence="15">Complete organism</tissue>
    </source>
</reference>
<evidence type="ECO:0000256" key="12">
    <source>
        <dbReference type="RuleBase" id="RU003832"/>
    </source>
</evidence>
<dbReference type="Pfam" id="PF17039">
    <property type="entry name" value="Glyco_tran_10_N"/>
    <property type="match status" value="1"/>
</dbReference>
<comment type="caution">
    <text evidence="15">The sequence shown here is derived from an EMBL/GenBank/DDBJ whole genome shotgun (WGS) entry which is preliminary data.</text>
</comment>
<evidence type="ECO:0000259" key="13">
    <source>
        <dbReference type="Pfam" id="PF00852"/>
    </source>
</evidence>
<evidence type="ECO:0000256" key="1">
    <source>
        <dbReference type="ARBA" id="ARBA00004447"/>
    </source>
</evidence>
<dbReference type="Gene3D" id="3.40.50.11660">
    <property type="entry name" value="Glycosyl transferase family 10, C-terminal domain"/>
    <property type="match status" value="1"/>
</dbReference>
<evidence type="ECO:0000256" key="10">
    <source>
        <dbReference type="ARBA" id="ARBA00023136"/>
    </source>
</evidence>
<dbReference type="InterPro" id="IPR055270">
    <property type="entry name" value="Glyco_tran_10_C"/>
</dbReference>
<evidence type="ECO:0000256" key="6">
    <source>
        <dbReference type="ARBA" id="ARBA00022692"/>
    </source>
</evidence>
<dbReference type="EMBL" id="LRGB01001873">
    <property type="protein sequence ID" value="KZS10179.1"/>
    <property type="molecule type" value="Genomic_DNA"/>
</dbReference>
<evidence type="ECO:0000256" key="4">
    <source>
        <dbReference type="ARBA" id="ARBA00022676"/>
    </source>
</evidence>
<comment type="subcellular location">
    <subcellularLocation>
        <location evidence="1 12">Golgi apparatus</location>
        <location evidence="1 12">Golgi stack membrane</location>
        <topology evidence="1 12">Single-pass type II membrane protein</topology>
    </subcellularLocation>
</comment>
<keyword evidence="4 12" id="KW-0328">Glycosyltransferase</keyword>
<dbReference type="AlphaFoldDB" id="A0A164T3Y8"/>
<dbReference type="OrthoDB" id="427096at2759"/>
<keyword evidence="8" id="KW-1133">Transmembrane helix</keyword>
<evidence type="ECO:0000256" key="11">
    <source>
        <dbReference type="ARBA" id="ARBA00023180"/>
    </source>
</evidence>
<organism evidence="15 16">
    <name type="scientific">Daphnia magna</name>
    <dbReference type="NCBI Taxonomy" id="35525"/>
    <lineage>
        <taxon>Eukaryota</taxon>
        <taxon>Metazoa</taxon>
        <taxon>Ecdysozoa</taxon>
        <taxon>Arthropoda</taxon>
        <taxon>Crustacea</taxon>
        <taxon>Branchiopoda</taxon>
        <taxon>Diplostraca</taxon>
        <taxon>Cladocera</taxon>
        <taxon>Anomopoda</taxon>
        <taxon>Daphniidae</taxon>
        <taxon>Daphnia</taxon>
    </lineage>
</organism>
<comment type="similarity">
    <text evidence="3 12">Belongs to the glycosyltransferase 10 family.</text>
</comment>
<dbReference type="GO" id="GO:0008417">
    <property type="term" value="F:fucosyltransferase activity"/>
    <property type="evidence" value="ECO:0007669"/>
    <property type="project" value="InterPro"/>
</dbReference>
<keyword evidence="10" id="KW-0472">Membrane</keyword>